<feature type="transmembrane region" description="Helical" evidence="7">
    <location>
        <begin position="82"/>
        <end position="101"/>
    </location>
</feature>
<comment type="caution">
    <text evidence="9">The sequence shown here is derived from an EMBL/GenBank/DDBJ whole genome shotgun (WGS) entry which is preliminary data.</text>
</comment>
<feature type="transmembrane region" description="Helical" evidence="7">
    <location>
        <begin position="316"/>
        <end position="335"/>
    </location>
</feature>
<dbReference type="GO" id="GO:0009267">
    <property type="term" value="P:cellular response to starvation"/>
    <property type="evidence" value="ECO:0007669"/>
    <property type="project" value="InterPro"/>
</dbReference>
<dbReference type="PANTHER" id="PTHR30252:SF4">
    <property type="entry name" value="CARBON STARVATION"/>
    <property type="match status" value="1"/>
</dbReference>
<accession>A0A9D1U9I5</accession>
<evidence type="ECO:0000313" key="9">
    <source>
        <dbReference type="EMBL" id="HIW79739.1"/>
    </source>
</evidence>
<keyword evidence="4 7" id="KW-0812">Transmembrane</keyword>
<organism evidence="9 10">
    <name type="scientific">Candidatus Bilophila faecipullorum</name>
    <dbReference type="NCBI Taxonomy" id="2838482"/>
    <lineage>
        <taxon>Bacteria</taxon>
        <taxon>Pseudomonadati</taxon>
        <taxon>Thermodesulfobacteriota</taxon>
        <taxon>Desulfovibrionia</taxon>
        <taxon>Desulfovibrionales</taxon>
        <taxon>Desulfovibrionaceae</taxon>
        <taxon>Bilophila</taxon>
    </lineage>
</organism>
<dbReference type="GO" id="GO:0005886">
    <property type="term" value="C:plasma membrane"/>
    <property type="evidence" value="ECO:0007669"/>
    <property type="project" value="UniProtKB-SubCell"/>
</dbReference>
<evidence type="ECO:0000256" key="7">
    <source>
        <dbReference type="SAM" id="Phobius"/>
    </source>
</evidence>
<sequence length="477" mass="51319">MPSWMYFVLALLGLFAGYFIYGAFVEKVFGPDPNRSTPACKMPDGVDYVEMSPAKVFLIQLLNIAGLGPVFGPILGALYGPIALLWVVIGCVFAGAVHDYFSGMLSVRYNGKSVPDIVGYNLGDLIKKIMRVFAVVLLILVGVVFVAGPAGLLAHLTNMDKMIFVALIFAYYFLATILPVDKIIGRIYPFFAVLLVFMAVGLLTALVAKGYTFYNNIEWTTHSPAGLPAWPLVFITIACGACSGFHATQSPLMARCISNEKHGRKIFYGAMIAEGVIGLIWVTLGMSFYPDTAALAAALGPSGNAALVVNNISVELLGTFGGALAVLGVVVLPVTSGDTAFRAARLTIADALNFDQRPNKNRLTVAIPLFIVGVALNFISFQMLWRYFGFANQALAAIVLWAAAAYLLHRGKFHWIASIPAMFMTAVSAVYICYEKSMGFGLSYEVSNIIGIGVALLCFVLLMTAGRKIQPSDDMSA</sequence>
<evidence type="ECO:0000259" key="8">
    <source>
        <dbReference type="Pfam" id="PF02554"/>
    </source>
</evidence>
<evidence type="ECO:0000256" key="2">
    <source>
        <dbReference type="ARBA" id="ARBA00007755"/>
    </source>
</evidence>
<keyword evidence="6 7" id="KW-0472">Membrane</keyword>
<reference evidence="9" key="2">
    <citation type="submission" date="2021-04" db="EMBL/GenBank/DDBJ databases">
        <authorList>
            <person name="Gilroy R."/>
        </authorList>
    </citation>
    <scope>NUCLEOTIDE SEQUENCE</scope>
    <source>
        <strain evidence="9">ChiSxjej5B17-1746</strain>
    </source>
</reference>
<feature type="transmembrane region" description="Helical" evidence="7">
    <location>
        <begin position="56"/>
        <end position="76"/>
    </location>
</feature>
<dbReference type="Pfam" id="PF02554">
    <property type="entry name" value="CstA"/>
    <property type="match status" value="3"/>
</dbReference>
<gene>
    <name evidence="9" type="ORF">H9874_11455</name>
</gene>
<dbReference type="PANTHER" id="PTHR30252">
    <property type="entry name" value="INNER MEMBRANE PEPTIDE TRANSPORTER"/>
    <property type="match status" value="1"/>
</dbReference>
<feature type="transmembrane region" description="Helical" evidence="7">
    <location>
        <begin position="228"/>
        <end position="245"/>
    </location>
</feature>
<keyword evidence="5 7" id="KW-1133">Transmembrane helix</keyword>
<protein>
    <submittedName>
        <fullName evidence="9">Carbon starvation protein A</fullName>
    </submittedName>
</protein>
<comment type="subcellular location">
    <subcellularLocation>
        <location evidence="1">Cell membrane</location>
        <topology evidence="1">Multi-pass membrane protein</topology>
    </subcellularLocation>
</comment>
<feature type="domain" description="CstA N-terminal" evidence="8">
    <location>
        <begin position="153"/>
        <end position="282"/>
    </location>
</feature>
<feature type="transmembrane region" description="Helical" evidence="7">
    <location>
        <begin position="446"/>
        <end position="465"/>
    </location>
</feature>
<comment type="similarity">
    <text evidence="2">Belongs to the peptide transporter carbon starvation (CstA) (TC 2.A.114) family.</text>
</comment>
<evidence type="ECO:0000256" key="1">
    <source>
        <dbReference type="ARBA" id="ARBA00004651"/>
    </source>
</evidence>
<proteinExistence type="inferred from homology"/>
<dbReference type="InterPro" id="IPR051605">
    <property type="entry name" value="CstA"/>
</dbReference>
<evidence type="ECO:0000256" key="6">
    <source>
        <dbReference type="ARBA" id="ARBA00023136"/>
    </source>
</evidence>
<evidence type="ECO:0000256" key="4">
    <source>
        <dbReference type="ARBA" id="ARBA00022692"/>
    </source>
</evidence>
<feature type="transmembrane region" description="Helical" evidence="7">
    <location>
        <begin position="6"/>
        <end position="25"/>
    </location>
</feature>
<name>A0A9D1U9I5_9BACT</name>
<dbReference type="InterPro" id="IPR003706">
    <property type="entry name" value="CstA_N"/>
</dbReference>
<reference evidence="9" key="1">
    <citation type="journal article" date="2021" name="PeerJ">
        <title>Extensive microbial diversity within the chicken gut microbiome revealed by metagenomics and culture.</title>
        <authorList>
            <person name="Gilroy R."/>
            <person name="Ravi A."/>
            <person name="Getino M."/>
            <person name="Pursley I."/>
            <person name="Horton D.L."/>
            <person name="Alikhan N.F."/>
            <person name="Baker D."/>
            <person name="Gharbi K."/>
            <person name="Hall N."/>
            <person name="Watson M."/>
            <person name="Adriaenssens E.M."/>
            <person name="Foster-Nyarko E."/>
            <person name="Jarju S."/>
            <person name="Secka A."/>
            <person name="Antonio M."/>
            <person name="Oren A."/>
            <person name="Chaudhuri R.R."/>
            <person name="La Ragione R."/>
            <person name="Hildebrand F."/>
            <person name="Pallen M.J."/>
        </authorList>
    </citation>
    <scope>NUCLEOTIDE SEQUENCE</scope>
    <source>
        <strain evidence="9">ChiSxjej5B17-1746</strain>
    </source>
</reference>
<evidence type="ECO:0000256" key="3">
    <source>
        <dbReference type="ARBA" id="ARBA00022475"/>
    </source>
</evidence>
<feature type="transmembrane region" description="Helical" evidence="7">
    <location>
        <begin position="390"/>
        <end position="408"/>
    </location>
</feature>
<feature type="transmembrane region" description="Helical" evidence="7">
    <location>
        <begin position="162"/>
        <end position="180"/>
    </location>
</feature>
<feature type="transmembrane region" description="Helical" evidence="7">
    <location>
        <begin position="266"/>
        <end position="289"/>
    </location>
</feature>
<dbReference type="AlphaFoldDB" id="A0A9D1U9I5"/>
<feature type="transmembrane region" description="Helical" evidence="7">
    <location>
        <begin position="132"/>
        <end position="156"/>
    </location>
</feature>
<dbReference type="EMBL" id="DXGI01000428">
    <property type="protein sequence ID" value="HIW79739.1"/>
    <property type="molecule type" value="Genomic_DNA"/>
</dbReference>
<keyword evidence="3" id="KW-1003">Cell membrane</keyword>
<feature type="domain" description="CstA N-terminal" evidence="8">
    <location>
        <begin position="6"/>
        <end position="145"/>
    </location>
</feature>
<feature type="transmembrane region" description="Helical" evidence="7">
    <location>
        <begin position="415"/>
        <end position="434"/>
    </location>
</feature>
<feature type="transmembrane region" description="Helical" evidence="7">
    <location>
        <begin position="187"/>
        <end position="208"/>
    </location>
</feature>
<evidence type="ECO:0000313" key="10">
    <source>
        <dbReference type="Proteomes" id="UP000824264"/>
    </source>
</evidence>
<feature type="transmembrane region" description="Helical" evidence="7">
    <location>
        <begin position="363"/>
        <end position="384"/>
    </location>
</feature>
<dbReference type="Proteomes" id="UP000824264">
    <property type="component" value="Unassembled WGS sequence"/>
</dbReference>
<feature type="domain" description="CstA N-terminal" evidence="8">
    <location>
        <begin position="306"/>
        <end position="428"/>
    </location>
</feature>
<evidence type="ECO:0000256" key="5">
    <source>
        <dbReference type="ARBA" id="ARBA00022989"/>
    </source>
</evidence>